<accession>A0A8H4VUN4</accession>
<protein>
    <submittedName>
        <fullName evidence="1">Uncharacterized protein</fullName>
    </submittedName>
</protein>
<dbReference type="AlphaFoldDB" id="A0A8H4VUN4"/>
<evidence type="ECO:0000313" key="2">
    <source>
        <dbReference type="Proteomes" id="UP000521872"/>
    </source>
</evidence>
<keyword evidence="2" id="KW-1185">Reference proteome</keyword>
<gene>
    <name evidence="1" type="ORF">D9613_002390</name>
</gene>
<name>A0A8H4VUN4_9AGAR</name>
<proteinExistence type="predicted"/>
<organism evidence="1 2">
    <name type="scientific">Agrocybe pediades</name>
    <dbReference type="NCBI Taxonomy" id="84607"/>
    <lineage>
        <taxon>Eukaryota</taxon>
        <taxon>Fungi</taxon>
        <taxon>Dikarya</taxon>
        <taxon>Basidiomycota</taxon>
        <taxon>Agaricomycotina</taxon>
        <taxon>Agaricomycetes</taxon>
        <taxon>Agaricomycetidae</taxon>
        <taxon>Agaricales</taxon>
        <taxon>Agaricineae</taxon>
        <taxon>Strophariaceae</taxon>
        <taxon>Agrocybe</taxon>
    </lineage>
</organism>
<dbReference type="EMBL" id="JAACJL010000001">
    <property type="protein sequence ID" value="KAF4623306.1"/>
    <property type="molecule type" value="Genomic_DNA"/>
</dbReference>
<dbReference type="Proteomes" id="UP000521872">
    <property type="component" value="Unassembled WGS sequence"/>
</dbReference>
<sequence length="259" mass="29526">MVTDAPHQSGQRFVSIAVILAQQHRKLVDLARKWLEHFLLELLKMSTESDRCPDEPSIGWQVRLRDGTKCPISGCIHLEKRVDENGEEIRRELKDELRVEYFIPPPPSNLTGNLKFAYSMLWVWANLNEDDWKKRVHLPENAFLLASRHIIDHRWMDLVLEAQGTPDTYTARFAGGGGFSPTGDRSREVVFRSLEKPSSARSPDFRLVRARSALAKLIRKSGARNVRISIIRTLQNAIKARLDPSRASDSSDSELDDSD</sequence>
<comment type="caution">
    <text evidence="1">The sequence shown here is derived from an EMBL/GenBank/DDBJ whole genome shotgun (WGS) entry which is preliminary data.</text>
</comment>
<evidence type="ECO:0000313" key="1">
    <source>
        <dbReference type="EMBL" id="KAF4623306.1"/>
    </source>
</evidence>
<reference evidence="1 2" key="1">
    <citation type="submission" date="2019-12" db="EMBL/GenBank/DDBJ databases">
        <authorList>
            <person name="Floudas D."/>
            <person name="Bentzer J."/>
            <person name="Ahren D."/>
            <person name="Johansson T."/>
            <person name="Persson P."/>
            <person name="Tunlid A."/>
        </authorList>
    </citation>
    <scope>NUCLEOTIDE SEQUENCE [LARGE SCALE GENOMIC DNA]</scope>
    <source>
        <strain evidence="1 2">CBS 102.39</strain>
    </source>
</reference>